<dbReference type="AlphaFoldDB" id="K2SFP4"/>
<name>K2SFP4_MACPH</name>
<dbReference type="VEuPathDB" id="FungiDB:MPH_07070"/>
<dbReference type="EMBL" id="AHHD01000293">
    <property type="protein sequence ID" value="EKG15635.1"/>
    <property type="molecule type" value="Genomic_DNA"/>
</dbReference>
<comment type="caution">
    <text evidence="1">The sequence shown here is derived from an EMBL/GenBank/DDBJ whole genome shotgun (WGS) entry which is preliminary data.</text>
</comment>
<organism evidence="1 2">
    <name type="scientific">Macrophomina phaseolina (strain MS6)</name>
    <name type="common">Charcoal rot fungus</name>
    <dbReference type="NCBI Taxonomy" id="1126212"/>
    <lineage>
        <taxon>Eukaryota</taxon>
        <taxon>Fungi</taxon>
        <taxon>Dikarya</taxon>
        <taxon>Ascomycota</taxon>
        <taxon>Pezizomycotina</taxon>
        <taxon>Dothideomycetes</taxon>
        <taxon>Dothideomycetes incertae sedis</taxon>
        <taxon>Botryosphaeriales</taxon>
        <taxon>Botryosphaeriaceae</taxon>
        <taxon>Macrophomina</taxon>
    </lineage>
</organism>
<evidence type="ECO:0000313" key="2">
    <source>
        <dbReference type="Proteomes" id="UP000007129"/>
    </source>
</evidence>
<proteinExistence type="predicted"/>
<sequence>MRDRAWGFDDCCKHNRGNVEEGEGGRLGMTCASLFMTCNDIGTDFIAGFGVGPESLRSSGYEKRIQLEGGAQYIRQTMRPYLYYTDERSLEMEEIERAAESGLFTANAPSFASESCTSAIRMILGKHGKPTMPVLRQ</sequence>
<dbReference type="HOGENOM" id="CLU_1865482_0_0_1"/>
<dbReference type="Proteomes" id="UP000007129">
    <property type="component" value="Unassembled WGS sequence"/>
</dbReference>
<accession>K2SFP4</accession>
<gene>
    <name evidence="1" type="ORF">MPH_07070</name>
</gene>
<reference evidence="1 2" key="1">
    <citation type="journal article" date="2012" name="BMC Genomics">
        <title>Tools to kill: Genome of one of the most destructive plant pathogenic fungi Macrophomina phaseolina.</title>
        <authorList>
            <person name="Islam M.S."/>
            <person name="Haque M.S."/>
            <person name="Islam M.M."/>
            <person name="Emdad E.M."/>
            <person name="Halim A."/>
            <person name="Hossen Q.M.M."/>
            <person name="Hossain M.Z."/>
            <person name="Ahmed B."/>
            <person name="Rahim S."/>
            <person name="Rahman M.S."/>
            <person name="Alam M.M."/>
            <person name="Hou S."/>
            <person name="Wan X."/>
            <person name="Saito J.A."/>
            <person name="Alam M."/>
        </authorList>
    </citation>
    <scope>NUCLEOTIDE SEQUENCE [LARGE SCALE GENOMIC DNA]</scope>
    <source>
        <strain evidence="1 2">MS6</strain>
    </source>
</reference>
<dbReference type="InParanoid" id="K2SFP4"/>
<protein>
    <submittedName>
        <fullName evidence="1">Uncharacterized protein</fullName>
    </submittedName>
</protein>
<evidence type="ECO:0000313" key="1">
    <source>
        <dbReference type="EMBL" id="EKG15635.1"/>
    </source>
</evidence>